<gene>
    <name evidence="5" type="ORF">B9Q17_16935</name>
</gene>
<dbReference type="Pfam" id="PF01740">
    <property type="entry name" value="STAS"/>
    <property type="match status" value="1"/>
</dbReference>
<comment type="caution">
    <text evidence="5">The sequence shown here is derived from an EMBL/GenBank/DDBJ whole genome shotgun (WGS) entry which is preliminary data.</text>
</comment>
<evidence type="ECO:0000259" key="4">
    <source>
        <dbReference type="PROSITE" id="PS50801"/>
    </source>
</evidence>
<keyword evidence="6" id="KW-1185">Reference proteome</keyword>
<keyword evidence="3" id="KW-0472">Membrane</keyword>
<evidence type="ECO:0000256" key="3">
    <source>
        <dbReference type="SAM" id="Phobius"/>
    </source>
</evidence>
<dbReference type="NCBIfam" id="TIGR00377">
    <property type="entry name" value="ant_ant_sig"/>
    <property type="match status" value="1"/>
</dbReference>
<organism evidence="5 6">
    <name type="scientific">Marinobacter vinifirmus</name>
    <dbReference type="NCBI Taxonomy" id="355591"/>
    <lineage>
        <taxon>Bacteria</taxon>
        <taxon>Pseudomonadati</taxon>
        <taxon>Pseudomonadota</taxon>
        <taxon>Gammaproteobacteria</taxon>
        <taxon>Pseudomonadales</taxon>
        <taxon>Marinobacteraceae</taxon>
        <taxon>Marinobacter</taxon>
    </lineage>
</organism>
<dbReference type="CDD" id="cd07043">
    <property type="entry name" value="STAS_anti-anti-sigma_factors"/>
    <property type="match status" value="1"/>
</dbReference>
<evidence type="ECO:0000313" key="6">
    <source>
        <dbReference type="Proteomes" id="UP000216984"/>
    </source>
</evidence>
<dbReference type="GO" id="GO:0043856">
    <property type="term" value="F:anti-sigma factor antagonist activity"/>
    <property type="evidence" value="ECO:0007669"/>
    <property type="project" value="InterPro"/>
</dbReference>
<reference evidence="5 6" key="1">
    <citation type="submission" date="2017-06" db="EMBL/GenBank/DDBJ databases">
        <title>Draft genome sequence of the halophilic bacterium Marinobacter vinifirmus FB1.</title>
        <authorList>
            <person name="Stepanov V.G."/>
            <person name="Roberts D.J."/>
            <person name="Fox G.E."/>
        </authorList>
    </citation>
    <scope>NUCLEOTIDE SEQUENCE [LARGE SCALE GENOMIC DNA]</scope>
    <source>
        <strain evidence="5 6">FB1</strain>
    </source>
</reference>
<keyword evidence="3" id="KW-0812">Transmembrane</keyword>
<dbReference type="SUPFAM" id="SSF52091">
    <property type="entry name" value="SpoIIaa-like"/>
    <property type="match status" value="1"/>
</dbReference>
<evidence type="ECO:0000313" key="5">
    <source>
        <dbReference type="EMBL" id="OZC36700.1"/>
    </source>
</evidence>
<feature type="domain" description="STAS" evidence="4">
    <location>
        <begin position="4"/>
        <end position="116"/>
    </location>
</feature>
<evidence type="ECO:0000256" key="2">
    <source>
        <dbReference type="RuleBase" id="RU003749"/>
    </source>
</evidence>
<dbReference type="PANTHER" id="PTHR33495:SF2">
    <property type="entry name" value="ANTI-SIGMA FACTOR ANTAGONIST TM_1081-RELATED"/>
    <property type="match status" value="1"/>
</dbReference>
<dbReference type="InterPro" id="IPR036513">
    <property type="entry name" value="STAS_dom_sf"/>
</dbReference>
<evidence type="ECO:0000256" key="1">
    <source>
        <dbReference type="ARBA" id="ARBA00009013"/>
    </source>
</evidence>
<name>A0A7Z1IMV0_9GAMM</name>
<feature type="transmembrane region" description="Helical" evidence="3">
    <location>
        <begin position="43"/>
        <end position="65"/>
    </location>
</feature>
<dbReference type="PROSITE" id="PS50801">
    <property type="entry name" value="STAS"/>
    <property type="match status" value="1"/>
</dbReference>
<accession>A0A7Z1IMV0</accession>
<comment type="similarity">
    <text evidence="1 2">Belongs to the anti-sigma-factor antagonist family.</text>
</comment>
<dbReference type="Gene3D" id="3.30.750.24">
    <property type="entry name" value="STAS domain"/>
    <property type="match status" value="1"/>
</dbReference>
<proteinExistence type="inferred from homology"/>
<dbReference type="EMBL" id="NEFY01000004">
    <property type="protein sequence ID" value="OZC36700.1"/>
    <property type="molecule type" value="Genomic_DNA"/>
</dbReference>
<sequence length="124" mass="13669">MPLNIKVAQESDEALALMLTGSIDSDTAPELEATLADMVHPQISYVGLNMAGVTFISSAGLRVVFKVLKQMKAREGQLLVTEMSPRVEKVFEIVKMIPDLSIFASHQEMDDYLAVIQQRESDEG</sequence>
<dbReference type="RefSeq" id="WP_022989844.1">
    <property type="nucleotide sequence ID" value="NZ_NEFY01000004.1"/>
</dbReference>
<dbReference type="InterPro" id="IPR002645">
    <property type="entry name" value="STAS_dom"/>
</dbReference>
<protein>
    <recommendedName>
        <fullName evidence="2">Anti-sigma factor antagonist</fullName>
    </recommendedName>
</protein>
<keyword evidence="3" id="KW-1133">Transmembrane helix</keyword>
<dbReference type="PANTHER" id="PTHR33495">
    <property type="entry name" value="ANTI-SIGMA FACTOR ANTAGONIST TM_1081-RELATED-RELATED"/>
    <property type="match status" value="1"/>
</dbReference>
<dbReference type="InterPro" id="IPR003658">
    <property type="entry name" value="Anti-sigma_ant"/>
</dbReference>
<dbReference type="AlphaFoldDB" id="A0A7Z1IMV0"/>
<dbReference type="Proteomes" id="UP000216984">
    <property type="component" value="Unassembled WGS sequence"/>
</dbReference>